<protein>
    <submittedName>
        <fullName evidence="1">Uncharacterized protein</fullName>
    </submittedName>
</protein>
<keyword evidence="2" id="KW-1185">Reference proteome</keyword>
<gene>
    <name evidence="1" type="ORF">TIFTF001_006895</name>
</gene>
<comment type="caution">
    <text evidence="1">The sequence shown here is derived from an EMBL/GenBank/DDBJ whole genome shotgun (WGS) entry which is preliminary data.</text>
</comment>
<dbReference type="EMBL" id="BTGU01000007">
    <property type="protein sequence ID" value="GMN37533.1"/>
    <property type="molecule type" value="Genomic_DNA"/>
</dbReference>
<dbReference type="AlphaFoldDB" id="A0AA87ZJY7"/>
<dbReference type="PANTHER" id="PTHR32338:SF10">
    <property type="entry name" value="N-ACETYL-GAMMA-GLUTAMYL-PHOSPHATE REDUCTASE, CHLOROPLASTIC-RELATED"/>
    <property type="match status" value="1"/>
</dbReference>
<evidence type="ECO:0000313" key="2">
    <source>
        <dbReference type="Proteomes" id="UP001187192"/>
    </source>
</evidence>
<dbReference type="Gene3D" id="3.40.50.720">
    <property type="entry name" value="NAD(P)-binding Rossmann-like Domain"/>
    <property type="match status" value="1"/>
</dbReference>
<dbReference type="PANTHER" id="PTHR32338">
    <property type="entry name" value="N-ACETYL-GAMMA-GLUTAMYL-PHOSPHATE REDUCTASE, CHLOROPLASTIC-RELATED-RELATED"/>
    <property type="match status" value="1"/>
</dbReference>
<reference evidence="1" key="1">
    <citation type="submission" date="2023-07" db="EMBL/GenBank/DDBJ databases">
        <title>draft genome sequence of fig (Ficus carica).</title>
        <authorList>
            <person name="Takahashi T."/>
            <person name="Nishimura K."/>
        </authorList>
    </citation>
    <scope>NUCLEOTIDE SEQUENCE</scope>
</reference>
<proteinExistence type="predicted"/>
<accession>A0AA87ZJY7</accession>
<evidence type="ECO:0000313" key="1">
    <source>
        <dbReference type="EMBL" id="GMN37533.1"/>
    </source>
</evidence>
<sequence>MPLAFPSHWISLRSSPDREYAKFTTVGGSVSAAFSSAESYMCALTKSRVQPCIQPVDTCHVSKLSAFPTIMCHLSAWALLGELWRSESEELEIVSIASVFPISNHRCHYRLAANECFISIFTISLMNSEELQKERMKIHDALKNLQNIKNVLIKYARALDNFIQLILDLVLAVVKFLSVPLLVVTSLSEVSYCVHERKLKLVPFPFFSCDCRCRSLEADSLGCFSTSQGRKSSMVSDLHGYFLYVIDPNEVFRVVINNYTSEYLKNGAWDVFAGFDNGYSMKNLLTLLEKGVVPYTHNVRGSNYCVMTVFPDRIPGRAIIISIICNPVKGASGQALQNLNLMLWISRKHRASLSVLVSLNIFLPLPRDKKSKYFRLN</sequence>
<dbReference type="InterPro" id="IPR050085">
    <property type="entry name" value="AGPR"/>
</dbReference>
<dbReference type="Proteomes" id="UP001187192">
    <property type="component" value="Unassembled WGS sequence"/>
</dbReference>
<organism evidence="1 2">
    <name type="scientific">Ficus carica</name>
    <name type="common">Common fig</name>
    <dbReference type="NCBI Taxonomy" id="3494"/>
    <lineage>
        <taxon>Eukaryota</taxon>
        <taxon>Viridiplantae</taxon>
        <taxon>Streptophyta</taxon>
        <taxon>Embryophyta</taxon>
        <taxon>Tracheophyta</taxon>
        <taxon>Spermatophyta</taxon>
        <taxon>Magnoliopsida</taxon>
        <taxon>eudicotyledons</taxon>
        <taxon>Gunneridae</taxon>
        <taxon>Pentapetalae</taxon>
        <taxon>rosids</taxon>
        <taxon>fabids</taxon>
        <taxon>Rosales</taxon>
        <taxon>Moraceae</taxon>
        <taxon>Ficeae</taxon>
        <taxon>Ficus</taxon>
    </lineage>
</organism>
<name>A0AA87ZJY7_FICCA</name>